<dbReference type="HOGENOM" id="CLU_040681_12_1_2"/>
<organism evidence="4 5">
    <name type="scientific">Pyrobaculum ferrireducens</name>
    <dbReference type="NCBI Taxonomy" id="1104324"/>
    <lineage>
        <taxon>Archaea</taxon>
        <taxon>Thermoproteota</taxon>
        <taxon>Thermoprotei</taxon>
        <taxon>Thermoproteales</taxon>
        <taxon>Thermoproteaceae</taxon>
        <taxon>Pyrobaculum</taxon>
    </lineage>
</organism>
<dbReference type="Gene3D" id="3.10.580.10">
    <property type="entry name" value="CBS-domain"/>
    <property type="match status" value="1"/>
</dbReference>
<sequence length="153" mass="16820">MNVYRKVFIYLSLLLNMKCGEIASRPPIVITPDETLDKAVELLATHDVGILVVVDRNNPNKPVGVLSERDVVRALAWRAPLTVTVREVATTTGLIYVYTDDPVELAAGKMVKHGIRHVLVLNKSGDLYGVISQRDIVALYATHKTPTPAHPSL</sequence>
<dbReference type="InterPro" id="IPR046342">
    <property type="entry name" value="CBS_dom_sf"/>
</dbReference>
<evidence type="ECO:0000313" key="4">
    <source>
        <dbReference type="EMBL" id="AET33121.1"/>
    </source>
</evidence>
<dbReference type="PROSITE" id="PS51371">
    <property type="entry name" value="CBS"/>
    <property type="match status" value="2"/>
</dbReference>
<feature type="domain" description="CBS" evidence="3">
    <location>
        <begin position="90"/>
        <end position="147"/>
    </location>
</feature>
<evidence type="ECO:0000256" key="1">
    <source>
        <dbReference type="ARBA" id="ARBA00023122"/>
    </source>
</evidence>
<dbReference type="PANTHER" id="PTHR43080">
    <property type="entry name" value="CBS DOMAIN-CONTAINING PROTEIN CBSX3, MITOCHONDRIAL"/>
    <property type="match status" value="1"/>
</dbReference>
<dbReference type="BioCyc" id="PSP1104324:GJSN-1676-MONOMER"/>
<name>G7VGM1_9CREN</name>
<evidence type="ECO:0000259" key="3">
    <source>
        <dbReference type="PROSITE" id="PS51371"/>
    </source>
</evidence>
<evidence type="ECO:0000313" key="5">
    <source>
        <dbReference type="Proteomes" id="UP000005867"/>
    </source>
</evidence>
<dbReference type="InterPro" id="IPR051257">
    <property type="entry name" value="Diverse_CBS-Domain"/>
</dbReference>
<dbReference type="PANTHER" id="PTHR43080:SF2">
    <property type="entry name" value="CBS DOMAIN-CONTAINING PROTEIN"/>
    <property type="match status" value="1"/>
</dbReference>
<keyword evidence="5" id="KW-1185">Reference proteome</keyword>
<dbReference type="CDD" id="cd09836">
    <property type="entry name" value="CBS_pair_arch"/>
    <property type="match status" value="1"/>
</dbReference>
<dbReference type="SUPFAM" id="SSF54631">
    <property type="entry name" value="CBS-domain pair"/>
    <property type="match status" value="1"/>
</dbReference>
<dbReference type="Proteomes" id="UP000005867">
    <property type="component" value="Chromosome"/>
</dbReference>
<proteinExistence type="predicted"/>
<dbReference type="Pfam" id="PF00571">
    <property type="entry name" value="CBS"/>
    <property type="match status" value="2"/>
</dbReference>
<dbReference type="EMBL" id="CP003098">
    <property type="protein sequence ID" value="AET33121.1"/>
    <property type="molecule type" value="Genomic_DNA"/>
</dbReference>
<dbReference type="SMART" id="SM00116">
    <property type="entry name" value="CBS"/>
    <property type="match status" value="2"/>
</dbReference>
<protein>
    <submittedName>
        <fullName evidence="4">Putative signal-transduction protein with CBS domains</fullName>
    </submittedName>
</protein>
<evidence type="ECO:0000256" key="2">
    <source>
        <dbReference type="PROSITE-ProRule" id="PRU00703"/>
    </source>
</evidence>
<dbReference type="STRING" id="1104324.P186_1707"/>
<keyword evidence="1 2" id="KW-0129">CBS domain</keyword>
<accession>G7VGM1</accession>
<dbReference type="AlphaFoldDB" id="G7VGM1"/>
<gene>
    <name evidence="4" type="ORF">P186_1707</name>
</gene>
<feature type="domain" description="CBS" evidence="3">
    <location>
        <begin position="23"/>
        <end position="83"/>
    </location>
</feature>
<reference evidence="4 5" key="1">
    <citation type="journal article" date="2012" name="J. Bacteriol.">
        <title>Complete genome sequence of strain 1860, a crenarchaeon of the genus pyrobaculum able to grow with various electron acceptors.</title>
        <authorList>
            <person name="Mardanov A.V."/>
            <person name="Gumerov V.M."/>
            <person name="Slobodkina G.B."/>
            <person name="Beletsky A.V."/>
            <person name="Bonch-Osmolovskaya E.A."/>
            <person name="Ravin N.V."/>
            <person name="Skryabin K.G."/>
        </authorList>
    </citation>
    <scope>NUCLEOTIDE SEQUENCE [LARGE SCALE GENOMIC DNA]</scope>
    <source>
        <strain evidence="4 5">1860</strain>
    </source>
</reference>
<dbReference type="eggNOG" id="arCOG00631">
    <property type="taxonomic scope" value="Archaea"/>
</dbReference>
<dbReference type="KEGG" id="pyr:P186_1707"/>
<dbReference type="InterPro" id="IPR000644">
    <property type="entry name" value="CBS_dom"/>
</dbReference>